<dbReference type="Pfam" id="PF02146">
    <property type="entry name" value="SIR2"/>
    <property type="match status" value="1"/>
</dbReference>
<name>A0A9D9INM6_9BACT</name>
<dbReference type="EMBL" id="JADIMC010000043">
    <property type="protein sequence ID" value="MBO8476063.1"/>
    <property type="molecule type" value="Genomic_DNA"/>
</dbReference>
<dbReference type="InterPro" id="IPR003000">
    <property type="entry name" value="Sirtuin"/>
</dbReference>
<dbReference type="PANTHER" id="PTHR11085:SF4">
    <property type="entry name" value="NAD-DEPENDENT PROTEIN DEACYLASE"/>
    <property type="match status" value="1"/>
</dbReference>
<evidence type="ECO:0000256" key="5">
    <source>
        <dbReference type="SAM" id="Phobius"/>
    </source>
</evidence>
<comment type="caution">
    <text evidence="4">Lacks conserved residue(s) required for the propagation of feature annotation.</text>
</comment>
<protein>
    <recommendedName>
        <fullName evidence="1">protein acetyllysine N-acetyltransferase</fullName>
        <ecNumber evidence="1">2.3.1.286</ecNumber>
    </recommendedName>
</protein>
<dbReference type="SUPFAM" id="SSF52467">
    <property type="entry name" value="DHS-like NAD/FAD-binding domain"/>
    <property type="match status" value="1"/>
</dbReference>
<dbReference type="InterPro" id="IPR026590">
    <property type="entry name" value="Ssirtuin_cat_dom"/>
</dbReference>
<keyword evidence="5" id="KW-0812">Transmembrane</keyword>
<dbReference type="GO" id="GO:0070403">
    <property type="term" value="F:NAD+ binding"/>
    <property type="evidence" value="ECO:0007669"/>
    <property type="project" value="InterPro"/>
</dbReference>
<dbReference type="InterPro" id="IPR050134">
    <property type="entry name" value="NAD-dep_sirtuin_deacylases"/>
</dbReference>
<accession>A0A9D9INM6</accession>
<organism evidence="7 8">
    <name type="scientific">Candidatus Limisoma faecipullorum</name>
    <dbReference type="NCBI Taxonomy" id="2840854"/>
    <lineage>
        <taxon>Bacteria</taxon>
        <taxon>Pseudomonadati</taxon>
        <taxon>Bacteroidota</taxon>
        <taxon>Bacteroidia</taxon>
        <taxon>Bacteroidales</taxon>
        <taxon>Candidatus Limisoma</taxon>
    </lineage>
</organism>
<proteinExistence type="predicted"/>
<reference evidence="7" key="1">
    <citation type="submission" date="2020-10" db="EMBL/GenBank/DDBJ databases">
        <authorList>
            <person name="Gilroy R."/>
        </authorList>
    </citation>
    <scope>NUCLEOTIDE SEQUENCE</scope>
    <source>
        <strain evidence="7">6919</strain>
    </source>
</reference>
<dbReference type="AlphaFoldDB" id="A0A9D9INM6"/>
<dbReference type="InterPro" id="IPR029035">
    <property type="entry name" value="DHS-like_NAD/FAD-binding_dom"/>
</dbReference>
<comment type="caution">
    <text evidence="7">The sequence shown here is derived from an EMBL/GenBank/DDBJ whole genome shotgun (WGS) entry which is preliminary data.</text>
</comment>
<evidence type="ECO:0000256" key="1">
    <source>
        <dbReference type="ARBA" id="ARBA00012928"/>
    </source>
</evidence>
<sequence>MKKLVVLTGAGISAESGISTFRDAGGLWDEYPVMEVASHDGFVRNPALVHSFYNKRRKELLSCKPNAAHLGLKELENWYDVHIITQNVDNLHEKAGSANVLHLHGELMKVRSMRDENRVYTLSPDNIETTPETRDEYGDPVRPHIVFFQEPVPNITPAADIMKQADIVVVIGTSLVVYPAAGLLYYARRGTPIYYIDPKPAEIDMPNLTVIAKKATEGVADLIRKLKPKE</sequence>
<dbReference type="Proteomes" id="UP000823598">
    <property type="component" value="Unassembled WGS sequence"/>
</dbReference>
<dbReference type="InterPro" id="IPR026591">
    <property type="entry name" value="Sirtuin_cat_small_dom_sf"/>
</dbReference>
<keyword evidence="2" id="KW-0808">Transferase</keyword>
<gene>
    <name evidence="7" type="ORF">IAB88_03625</name>
</gene>
<feature type="transmembrane region" description="Helical" evidence="5">
    <location>
        <begin position="167"/>
        <end position="187"/>
    </location>
</feature>
<evidence type="ECO:0000313" key="8">
    <source>
        <dbReference type="Proteomes" id="UP000823598"/>
    </source>
</evidence>
<evidence type="ECO:0000256" key="2">
    <source>
        <dbReference type="ARBA" id="ARBA00022679"/>
    </source>
</evidence>
<keyword evidence="5" id="KW-0472">Membrane</keyword>
<evidence type="ECO:0000313" key="7">
    <source>
        <dbReference type="EMBL" id="MBO8476063.1"/>
    </source>
</evidence>
<evidence type="ECO:0000256" key="4">
    <source>
        <dbReference type="PROSITE-ProRule" id="PRU00236"/>
    </source>
</evidence>
<keyword evidence="3" id="KW-0520">NAD</keyword>
<reference evidence="7" key="2">
    <citation type="journal article" date="2021" name="PeerJ">
        <title>Extensive microbial diversity within the chicken gut microbiome revealed by metagenomics and culture.</title>
        <authorList>
            <person name="Gilroy R."/>
            <person name="Ravi A."/>
            <person name="Getino M."/>
            <person name="Pursley I."/>
            <person name="Horton D.L."/>
            <person name="Alikhan N.F."/>
            <person name="Baker D."/>
            <person name="Gharbi K."/>
            <person name="Hall N."/>
            <person name="Watson M."/>
            <person name="Adriaenssens E.M."/>
            <person name="Foster-Nyarko E."/>
            <person name="Jarju S."/>
            <person name="Secka A."/>
            <person name="Antonio M."/>
            <person name="Oren A."/>
            <person name="Chaudhuri R.R."/>
            <person name="La Ragione R."/>
            <person name="Hildebrand F."/>
            <person name="Pallen M.J."/>
        </authorList>
    </citation>
    <scope>NUCLEOTIDE SEQUENCE</scope>
    <source>
        <strain evidence="7">6919</strain>
    </source>
</reference>
<keyword evidence="5" id="KW-1133">Transmembrane helix</keyword>
<dbReference type="Gene3D" id="3.40.50.1220">
    <property type="entry name" value="TPP-binding domain"/>
    <property type="match status" value="1"/>
</dbReference>
<dbReference type="Gene3D" id="3.30.1600.10">
    <property type="entry name" value="SIR2/SIRT2 'Small Domain"/>
    <property type="match status" value="1"/>
</dbReference>
<dbReference type="EC" id="2.3.1.286" evidence="1"/>
<feature type="domain" description="Deacetylase sirtuin-type" evidence="6">
    <location>
        <begin position="1"/>
        <end position="229"/>
    </location>
</feature>
<evidence type="ECO:0000256" key="3">
    <source>
        <dbReference type="ARBA" id="ARBA00023027"/>
    </source>
</evidence>
<dbReference type="PROSITE" id="PS50305">
    <property type="entry name" value="SIRTUIN"/>
    <property type="match status" value="1"/>
</dbReference>
<dbReference type="GO" id="GO:0017136">
    <property type="term" value="F:histone deacetylase activity, NAD-dependent"/>
    <property type="evidence" value="ECO:0007669"/>
    <property type="project" value="TreeGrafter"/>
</dbReference>
<evidence type="ECO:0000259" key="6">
    <source>
        <dbReference type="PROSITE" id="PS50305"/>
    </source>
</evidence>
<dbReference type="PANTHER" id="PTHR11085">
    <property type="entry name" value="NAD-DEPENDENT PROTEIN DEACYLASE SIRTUIN-5, MITOCHONDRIAL-RELATED"/>
    <property type="match status" value="1"/>
</dbReference>